<dbReference type="PANTHER" id="PTHR22777">
    <property type="entry name" value="HEMOLYSIN-RELATED"/>
    <property type="match status" value="1"/>
</dbReference>
<dbReference type="GO" id="GO:0005886">
    <property type="term" value="C:plasma membrane"/>
    <property type="evidence" value="ECO:0007669"/>
    <property type="project" value="UniProtKB-SubCell"/>
</dbReference>
<dbReference type="SMART" id="SM00116">
    <property type="entry name" value="CBS"/>
    <property type="match status" value="2"/>
</dbReference>
<dbReference type="InterPro" id="IPR036318">
    <property type="entry name" value="FAD-bd_PCMH-like_sf"/>
</dbReference>
<dbReference type="InterPro" id="IPR005170">
    <property type="entry name" value="Transptr-assoc_dom"/>
</dbReference>
<evidence type="ECO:0000256" key="8">
    <source>
        <dbReference type="ARBA" id="ARBA00023136"/>
    </source>
</evidence>
<keyword evidence="5" id="KW-0677">Repeat</keyword>
<evidence type="ECO:0000256" key="3">
    <source>
        <dbReference type="ARBA" id="ARBA00022475"/>
    </source>
</evidence>
<dbReference type="InterPro" id="IPR000644">
    <property type="entry name" value="CBS_dom"/>
</dbReference>
<dbReference type="PROSITE" id="PS51371">
    <property type="entry name" value="CBS"/>
    <property type="match status" value="2"/>
</dbReference>
<feature type="domain" description="CBS" evidence="12">
    <location>
        <begin position="206"/>
        <end position="266"/>
    </location>
</feature>
<evidence type="ECO:0000256" key="4">
    <source>
        <dbReference type="ARBA" id="ARBA00022692"/>
    </source>
</evidence>
<name>A0A1Y4LAW1_9FIRM</name>
<feature type="transmembrane region" description="Helical" evidence="11">
    <location>
        <begin position="70"/>
        <end position="89"/>
    </location>
</feature>
<dbReference type="Pfam" id="PF03471">
    <property type="entry name" value="CorC_HlyC"/>
    <property type="match status" value="1"/>
</dbReference>
<dbReference type="Gene3D" id="3.30.465.10">
    <property type="match status" value="1"/>
</dbReference>
<dbReference type="SUPFAM" id="SSF54631">
    <property type="entry name" value="CBS-domain pair"/>
    <property type="match status" value="1"/>
</dbReference>
<evidence type="ECO:0000256" key="5">
    <source>
        <dbReference type="ARBA" id="ARBA00022737"/>
    </source>
</evidence>
<sequence>MDSSHIPLVIAIVILIVGSAYFSATETAFSSLNRIRMKNMAADGNKRAQLALDMADQYDRLLSTILIGNNIVNICSTSIATVLFIAWFGSSTGPTLSTVVMTVLVLIFGEISPKSLAKESPEKFAMFSAPILRIFLTILAPLNFLFGQWKKLLSHIFPTEAETSITEDELLTIVDEATNDGTFDEQESDLIRSAIEFNDLDVIDVFTPRVSVCGIEDTATNEEIIEVFRDTGFSRLPVYQDNIDHIVGILHEKDFYNHVIAEHKPLSSVLQPPLYIAPSLQISDLLRLFQQSQTHLAIITDEYGGTAGIVTMEDILEELVGEIWDEHDTVEPEIEQLSETSYRVRGETRLSKLFDELDLDTPETDLTTVNGWLMSQLSSIYDKEVFVFNGLRFTIEQTNGRYISFILVERICPEPLDSTKDSAS</sequence>
<proteinExistence type="inferred from homology"/>
<evidence type="ECO:0000259" key="13">
    <source>
        <dbReference type="PROSITE" id="PS51846"/>
    </source>
</evidence>
<dbReference type="Pfam" id="PF01595">
    <property type="entry name" value="CNNM"/>
    <property type="match status" value="1"/>
</dbReference>
<dbReference type="PANTHER" id="PTHR22777:SF32">
    <property type="entry name" value="UPF0053 INNER MEMBRANE PROTEIN YFJD"/>
    <property type="match status" value="1"/>
</dbReference>
<feature type="transmembrane region" description="Helical" evidence="11">
    <location>
        <begin position="124"/>
        <end position="146"/>
    </location>
</feature>
<protein>
    <submittedName>
        <fullName evidence="14">Transporter</fullName>
    </submittedName>
</protein>
<comment type="similarity">
    <text evidence="2">Belongs to the UPF0053 family.</text>
</comment>
<dbReference type="FunFam" id="3.10.580.10:FF:000002">
    <property type="entry name" value="Magnesium/cobalt efflux protein CorC"/>
    <property type="match status" value="1"/>
</dbReference>
<comment type="subcellular location">
    <subcellularLocation>
        <location evidence="1">Cell membrane</location>
        <topology evidence="1">Multi-pass membrane protein</topology>
    </subcellularLocation>
</comment>
<evidence type="ECO:0000313" key="14">
    <source>
        <dbReference type="EMBL" id="OUP53857.1"/>
    </source>
</evidence>
<reference evidence="15" key="1">
    <citation type="submission" date="2017-04" db="EMBL/GenBank/DDBJ databases">
        <title>Function of individual gut microbiota members based on whole genome sequencing of pure cultures obtained from chicken caecum.</title>
        <authorList>
            <person name="Medvecky M."/>
            <person name="Cejkova D."/>
            <person name="Polansky O."/>
            <person name="Karasova D."/>
            <person name="Kubasova T."/>
            <person name="Cizek A."/>
            <person name="Rychlik I."/>
        </authorList>
    </citation>
    <scope>NUCLEOTIDE SEQUENCE [LARGE SCALE GENOMIC DNA]</scope>
    <source>
        <strain evidence="15">An180</strain>
    </source>
</reference>
<dbReference type="Gene3D" id="3.10.580.10">
    <property type="entry name" value="CBS-domain"/>
    <property type="match status" value="1"/>
</dbReference>
<comment type="caution">
    <text evidence="14">The sequence shown here is derived from an EMBL/GenBank/DDBJ whole genome shotgun (WGS) entry which is preliminary data.</text>
</comment>
<keyword evidence="4 10" id="KW-0812">Transmembrane</keyword>
<keyword evidence="6 10" id="KW-1133">Transmembrane helix</keyword>
<dbReference type="GO" id="GO:0050660">
    <property type="term" value="F:flavin adenine dinucleotide binding"/>
    <property type="evidence" value="ECO:0007669"/>
    <property type="project" value="InterPro"/>
</dbReference>
<dbReference type="SMART" id="SM01091">
    <property type="entry name" value="CorC_HlyC"/>
    <property type="match status" value="1"/>
</dbReference>
<dbReference type="Proteomes" id="UP000195897">
    <property type="component" value="Unassembled WGS sequence"/>
</dbReference>
<evidence type="ECO:0000256" key="10">
    <source>
        <dbReference type="PROSITE-ProRule" id="PRU01193"/>
    </source>
</evidence>
<dbReference type="SUPFAM" id="SSF56176">
    <property type="entry name" value="FAD-binding/transporter-associated domain-like"/>
    <property type="match status" value="1"/>
</dbReference>
<dbReference type="CDD" id="cd04590">
    <property type="entry name" value="CBS_pair_CorC_HlyC_assoc"/>
    <property type="match status" value="1"/>
</dbReference>
<keyword evidence="8 10" id="KW-0472">Membrane</keyword>
<evidence type="ECO:0000313" key="15">
    <source>
        <dbReference type="Proteomes" id="UP000195897"/>
    </source>
</evidence>
<dbReference type="PROSITE" id="PS51846">
    <property type="entry name" value="CNNM"/>
    <property type="match status" value="1"/>
</dbReference>
<dbReference type="InterPro" id="IPR046342">
    <property type="entry name" value="CBS_dom_sf"/>
</dbReference>
<dbReference type="AlphaFoldDB" id="A0A1Y4LAW1"/>
<keyword evidence="3" id="KW-1003">Cell membrane</keyword>
<dbReference type="RefSeq" id="WP_087371284.1">
    <property type="nucleotide sequence ID" value="NZ_NFKK01000003.1"/>
</dbReference>
<organism evidence="14 15">
    <name type="scientific">Butyricicoccus pullicaecorum</name>
    <dbReference type="NCBI Taxonomy" id="501571"/>
    <lineage>
        <taxon>Bacteria</taxon>
        <taxon>Bacillati</taxon>
        <taxon>Bacillota</taxon>
        <taxon>Clostridia</taxon>
        <taxon>Eubacteriales</taxon>
        <taxon>Butyricicoccaceae</taxon>
        <taxon>Butyricicoccus</taxon>
    </lineage>
</organism>
<evidence type="ECO:0000256" key="11">
    <source>
        <dbReference type="SAM" id="Phobius"/>
    </source>
</evidence>
<evidence type="ECO:0000259" key="12">
    <source>
        <dbReference type="PROSITE" id="PS51371"/>
    </source>
</evidence>
<feature type="transmembrane region" description="Helical" evidence="11">
    <location>
        <begin position="95"/>
        <end position="112"/>
    </location>
</feature>
<evidence type="ECO:0000256" key="2">
    <source>
        <dbReference type="ARBA" id="ARBA00006337"/>
    </source>
</evidence>
<evidence type="ECO:0000256" key="6">
    <source>
        <dbReference type="ARBA" id="ARBA00022989"/>
    </source>
</evidence>
<feature type="transmembrane region" description="Helical" evidence="11">
    <location>
        <begin position="6"/>
        <end position="29"/>
    </location>
</feature>
<keyword evidence="7 9" id="KW-0129">CBS domain</keyword>
<evidence type="ECO:0000256" key="7">
    <source>
        <dbReference type="ARBA" id="ARBA00023122"/>
    </source>
</evidence>
<evidence type="ECO:0000256" key="1">
    <source>
        <dbReference type="ARBA" id="ARBA00004651"/>
    </source>
</evidence>
<dbReference type="InterPro" id="IPR002550">
    <property type="entry name" value="CNNM"/>
</dbReference>
<accession>A0A1Y4LAW1</accession>
<feature type="domain" description="CBS" evidence="12">
    <location>
        <begin position="269"/>
        <end position="326"/>
    </location>
</feature>
<evidence type="ECO:0000256" key="9">
    <source>
        <dbReference type="PROSITE-ProRule" id="PRU00703"/>
    </source>
</evidence>
<gene>
    <name evidence="14" type="ORF">B5F17_04540</name>
</gene>
<dbReference type="InterPro" id="IPR044751">
    <property type="entry name" value="Ion_transp-like_CBS"/>
</dbReference>
<dbReference type="EMBL" id="NFKK01000003">
    <property type="protein sequence ID" value="OUP53857.1"/>
    <property type="molecule type" value="Genomic_DNA"/>
</dbReference>
<dbReference type="InterPro" id="IPR016169">
    <property type="entry name" value="FAD-bd_PCMH_sub2"/>
</dbReference>
<feature type="domain" description="CNNM transmembrane" evidence="13">
    <location>
        <begin position="1"/>
        <end position="187"/>
    </location>
</feature>
<dbReference type="Pfam" id="PF00571">
    <property type="entry name" value="CBS"/>
    <property type="match status" value="2"/>
</dbReference>